<dbReference type="AlphaFoldDB" id="A0AAV7K271"/>
<dbReference type="EMBL" id="JAKMXF010000199">
    <property type="protein sequence ID" value="KAI6655293.1"/>
    <property type="molecule type" value="Genomic_DNA"/>
</dbReference>
<evidence type="ECO:0000313" key="2">
    <source>
        <dbReference type="Proteomes" id="UP001165289"/>
    </source>
</evidence>
<sequence>MPSLGVNHILITLMHITDGFPGYPVTKFIPDTTSPVLNSFSIDLTDGTLIFTFSEPVSITSFQPRQITLHSNSNINSTYLSNSSLIVLSGGYTNSLNGRILILFFSSTDLNNIKESTFIKDRESTYLSITTNMITDLALIPNFVVEISPFYPIQ</sequence>
<name>A0AAV7K271_9METZ</name>
<dbReference type="Proteomes" id="UP001165289">
    <property type="component" value="Unassembled WGS sequence"/>
</dbReference>
<organism evidence="1 2">
    <name type="scientific">Oopsacas minuta</name>
    <dbReference type="NCBI Taxonomy" id="111878"/>
    <lineage>
        <taxon>Eukaryota</taxon>
        <taxon>Metazoa</taxon>
        <taxon>Porifera</taxon>
        <taxon>Hexactinellida</taxon>
        <taxon>Hexasterophora</taxon>
        <taxon>Lyssacinosida</taxon>
        <taxon>Leucopsacidae</taxon>
        <taxon>Oopsacas</taxon>
    </lineage>
</organism>
<evidence type="ECO:0000313" key="1">
    <source>
        <dbReference type="EMBL" id="KAI6655293.1"/>
    </source>
</evidence>
<keyword evidence="2" id="KW-1185">Reference proteome</keyword>
<gene>
    <name evidence="1" type="ORF">LOD99_2128</name>
</gene>
<feature type="non-terminal residue" evidence="1">
    <location>
        <position position="154"/>
    </location>
</feature>
<accession>A0AAV7K271</accession>
<proteinExistence type="predicted"/>
<reference evidence="1 2" key="1">
    <citation type="journal article" date="2023" name="BMC Biol.">
        <title>The compact genome of the sponge Oopsacas minuta (Hexactinellida) is lacking key metazoan core genes.</title>
        <authorList>
            <person name="Santini S."/>
            <person name="Schenkelaars Q."/>
            <person name="Jourda C."/>
            <person name="Duchesne M."/>
            <person name="Belahbib H."/>
            <person name="Rocher C."/>
            <person name="Selva M."/>
            <person name="Riesgo A."/>
            <person name="Vervoort M."/>
            <person name="Leys S.P."/>
            <person name="Kodjabachian L."/>
            <person name="Le Bivic A."/>
            <person name="Borchiellini C."/>
            <person name="Claverie J.M."/>
            <person name="Renard E."/>
        </authorList>
    </citation>
    <scope>NUCLEOTIDE SEQUENCE [LARGE SCALE GENOMIC DNA]</scope>
    <source>
        <strain evidence="1">SPO-2</strain>
    </source>
</reference>
<comment type="caution">
    <text evidence="1">The sequence shown here is derived from an EMBL/GenBank/DDBJ whole genome shotgun (WGS) entry which is preliminary data.</text>
</comment>
<protein>
    <submittedName>
        <fullName evidence="1">Uncharacterized protein</fullName>
    </submittedName>
</protein>